<protein>
    <recommendedName>
        <fullName evidence="3">Arrestin-like N-terminal domain-containing protein</fullName>
    </recommendedName>
</protein>
<dbReference type="STRING" id="765257.A0A0C9ZV91"/>
<accession>A0A0C9ZV91</accession>
<dbReference type="OrthoDB" id="3252135at2759"/>
<dbReference type="EMBL" id="KN833725">
    <property type="protein sequence ID" value="KIK23558.1"/>
    <property type="molecule type" value="Genomic_DNA"/>
</dbReference>
<dbReference type="Proteomes" id="UP000054018">
    <property type="component" value="Unassembled WGS sequence"/>
</dbReference>
<dbReference type="HOGENOM" id="CLU_049916_0_0_1"/>
<evidence type="ECO:0000313" key="2">
    <source>
        <dbReference type="Proteomes" id="UP000054018"/>
    </source>
</evidence>
<name>A0A0C9ZV91_9AGAM</name>
<proteinExistence type="predicted"/>
<keyword evidence="2" id="KW-1185">Reference proteome</keyword>
<evidence type="ECO:0008006" key="3">
    <source>
        <dbReference type="Google" id="ProtNLM"/>
    </source>
</evidence>
<reference evidence="2" key="2">
    <citation type="submission" date="2015-01" db="EMBL/GenBank/DDBJ databases">
        <title>Evolutionary Origins and Diversification of the Mycorrhizal Mutualists.</title>
        <authorList>
            <consortium name="DOE Joint Genome Institute"/>
            <consortium name="Mycorrhizal Genomics Consortium"/>
            <person name="Kohler A."/>
            <person name="Kuo A."/>
            <person name="Nagy L.G."/>
            <person name="Floudas D."/>
            <person name="Copeland A."/>
            <person name="Barry K.W."/>
            <person name="Cichocki N."/>
            <person name="Veneault-Fourrey C."/>
            <person name="LaButti K."/>
            <person name="Lindquist E.A."/>
            <person name="Lipzen A."/>
            <person name="Lundell T."/>
            <person name="Morin E."/>
            <person name="Murat C."/>
            <person name="Riley R."/>
            <person name="Ohm R."/>
            <person name="Sun H."/>
            <person name="Tunlid A."/>
            <person name="Henrissat B."/>
            <person name="Grigoriev I.V."/>
            <person name="Hibbett D.S."/>
            <person name="Martin F."/>
        </authorList>
    </citation>
    <scope>NUCLEOTIDE SEQUENCE [LARGE SCALE GENOMIC DNA]</scope>
    <source>
        <strain evidence="2">441</strain>
    </source>
</reference>
<sequence length="420" mass="47370">MCFATHPFGLGSPMVITMDPTLLPDYSPSIPAPDYSSIPLPGEHCIQRTPAQTLYDRGSVSFSYQENGMSLMLRGCREEEGAPVFGLCSTIHGELEPADREKIVSVAVKLEGHIFIKEGTRMSSTLLLSQQRILWETDDAEIVCPGLLPLSVSFPANYWDKVNERFIRLPPSFATTRPWRAGVVYTLSILLRKKRCSLFCLRAARDLSMNIHLQYKPRIRPPRPAPIYFSSLKQCPDEWQEEIWSINSRFLHNGDSLFTAECYFFLPSVRVFSMSESIPFHLAFCGPISCLRREATPEKDDEGELFSGPIHVFLVRQTTMRGKHSKAVQEEILGKGSLIVGDGAILEKMPPHDPVRVSWDGELRCDTPLSCSAFNTPVLEVKDYIVLSLVNSLRPMKAMEADVHYAIPIRLVTHPWIDRS</sequence>
<dbReference type="AlphaFoldDB" id="A0A0C9ZV91"/>
<evidence type="ECO:0000313" key="1">
    <source>
        <dbReference type="EMBL" id="KIK23558.1"/>
    </source>
</evidence>
<gene>
    <name evidence="1" type="ORF">PISMIDRAFT_679305</name>
</gene>
<reference evidence="1 2" key="1">
    <citation type="submission" date="2014-04" db="EMBL/GenBank/DDBJ databases">
        <authorList>
            <consortium name="DOE Joint Genome Institute"/>
            <person name="Kuo A."/>
            <person name="Kohler A."/>
            <person name="Costa M.D."/>
            <person name="Nagy L.G."/>
            <person name="Floudas D."/>
            <person name="Copeland A."/>
            <person name="Barry K.W."/>
            <person name="Cichocki N."/>
            <person name="Veneault-Fourrey C."/>
            <person name="LaButti K."/>
            <person name="Lindquist E.A."/>
            <person name="Lipzen A."/>
            <person name="Lundell T."/>
            <person name="Morin E."/>
            <person name="Murat C."/>
            <person name="Sun H."/>
            <person name="Tunlid A."/>
            <person name="Henrissat B."/>
            <person name="Grigoriev I.V."/>
            <person name="Hibbett D.S."/>
            <person name="Martin F."/>
            <person name="Nordberg H.P."/>
            <person name="Cantor M.N."/>
            <person name="Hua S.X."/>
        </authorList>
    </citation>
    <scope>NUCLEOTIDE SEQUENCE [LARGE SCALE GENOMIC DNA]</scope>
    <source>
        <strain evidence="1 2">441</strain>
    </source>
</reference>
<organism evidence="1 2">
    <name type="scientific">Pisolithus microcarpus 441</name>
    <dbReference type="NCBI Taxonomy" id="765257"/>
    <lineage>
        <taxon>Eukaryota</taxon>
        <taxon>Fungi</taxon>
        <taxon>Dikarya</taxon>
        <taxon>Basidiomycota</taxon>
        <taxon>Agaricomycotina</taxon>
        <taxon>Agaricomycetes</taxon>
        <taxon>Agaricomycetidae</taxon>
        <taxon>Boletales</taxon>
        <taxon>Sclerodermatineae</taxon>
        <taxon>Pisolithaceae</taxon>
        <taxon>Pisolithus</taxon>
    </lineage>
</organism>